<sequence>METRLDYKQVLATIKKNLWLLIALPLIAAILVFAATHFLIKPKYESSTQIIVNQKEKDDQMMAQQLQSDLQLVNTYSEIIKSPRIMDEVSKGLKNKYSGSQLSSMTNVESTAQSQILKIKVVTHNEKDSKIIANEVADTFKKEIDNIMKVDNVSVLSKAENGVKIYPKPVTNTLLGALIGLVIAIFIAVLRELFDKRIKNEEDVERVLDLPVLGAINKF</sequence>
<name>A0A4Q7CN95_9STAP</name>
<dbReference type="AlphaFoldDB" id="A0A4Q7CN95"/>
<dbReference type="Proteomes" id="UP000293854">
    <property type="component" value="Unassembled WGS sequence"/>
</dbReference>
<evidence type="ECO:0000256" key="9">
    <source>
        <dbReference type="SAM" id="Phobius"/>
    </source>
</evidence>
<evidence type="ECO:0000313" key="12">
    <source>
        <dbReference type="Proteomes" id="UP000293854"/>
    </source>
</evidence>
<evidence type="ECO:0000256" key="1">
    <source>
        <dbReference type="ARBA" id="ARBA00004651"/>
    </source>
</evidence>
<keyword evidence="5" id="KW-0972">Capsule biogenesis/degradation</keyword>
<keyword evidence="6 9" id="KW-1133">Transmembrane helix</keyword>
<protein>
    <submittedName>
        <fullName evidence="11">Capsule biosynthesis protein CapA</fullName>
    </submittedName>
</protein>
<evidence type="ECO:0000313" key="11">
    <source>
        <dbReference type="EMBL" id="RZI01477.1"/>
    </source>
</evidence>
<dbReference type="GO" id="GO:0000271">
    <property type="term" value="P:polysaccharide biosynthetic process"/>
    <property type="evidence" value="ECO:0007669"/>
    <property type="project" value="UniProtKB-KW"/>
</dbReference>
<evidence type="ECO:0000256" key="7">
    <source>
        <dbReference type="ARBA" id="ARBA00023136"/>
    </source>
</evidence>
<comment type="caution">
    <text evidence="11">The sequence shown here is derived from an EMBL/GenBank/DDBJ whole genome shotgun (WGS) entry which is preliminary data.</text>
</comment>
<gene>
    <name evidence="11" type="ORF">EIG99_08745</name>
</gene>
<feature type="transmembrane region" description="Helical" evidence="9">
    <location>
        <begin position="170"/>
        <end position="190"/>
    </location>
</feature>
<evidence type="ECO:0000256" key="4">
    <source>
        <dbReference type="ARBA" id="ARBA00022692"/>
    </source>
</evidence>
<dbReference type="EMBL" id="RQTE01000162">
    <property type="protein sequence ID" value="RZI01477.1"/>
    <property type="molecule type" value="Genomic_DNA"/>
</dbReference>
<accession>A0A4Q7CN95</accession>
<dbReference type="InterPro" id="IPR050445">
    <property type="entry name" value="Bact_polysacc_biosynth/exp"/>
</dbReference>
<proteinExistence type="inferred from homology"/>
<comment type="subcellular location">
    <subcellularLocation>
        <location evidence="1">Cell membrane</location>
        <topology evidence="1">Multi-pass membrane protein</topology>
    </subcellularLocation>
</comment>
<dbReference type="PANTHER" id="PTHR32309">
    <property type="entry name" value="TYROSINE-PROTEIN KINASE"/>
    <property type="match status" value="1"/>
</dbReference>
<evidence type="ECO:0000259" key="10">
    <source>
        <dbReference type="Pfam" id="PF02706"/>
    </source>
</evidence>
<organism evidence="11 12">
    <name type="scientific">Staphylococcus condimenti</name>
    <dbReference type="NCBI Taxonomy" id="70255"/>
    <lineage>
        <taxon>Bacteria</taxon>
        <taxon>Bacillati</taxon>
        <taxon>Bacillota</taxon>
        <taxon>Bacilli</taxon>
        <taxon>Bacillales</taxon>
        <taxon>Staphylococcaceae</taxon>
        <taxon>Staphylococcus</taxon>
    </lineage>
</organism>
<keyword evidence="7 9" id="KW-0472">Membrane</keyword>
<evidence type="ECO:0000256" key="2">
    <source>
        <dbReference type="ARBA" id="ARBA00006683"/>
    </source>
</evidence>
<feature type="domain" description="Polysaccharide chain length determinant N-terminal" evidence="10">
    <location>
        <begin position="5"/>
        <end position="92"/>
    </location>
</feature>
<evidence type="ECO:0000256" key="8">
    <source>
        <dbReference type="ARBA" id="ARBA00023169"/>
    </source>
</evidence>
<evidence type="ECO:0000256" key="5">
    <source>
        <dbReference type="ARBA" id="ARBA00022903"/>
    </source>
</evidence>
<evidence type="ECO:0000256" key="3">
    <source>
        <dbReference type="ARBA" id="ARBA00022475"/>
    </source>
</evidence>
<dbReference type="RefSeq" id="WP_130135583.1">
    <property type="nucleotide sequence ID" value="NZ_RQTE01000162.1"/>
</dbReference>
<dbReference type="Pfam" id="PF02706">
    <property type="entry name" value="Wzz"/>
    <property type="match status" value="1"/>
</dbReference>
<keyword evidence="3" id="KW-1003">Cell membrane</keyword>
<comment type="similarity">
    <text evidence="2">Belongs to the CpsC/CapA family.</text>
</comment>
<dbReference type="GO" id="GO:0005886">
    <property type="term" value="C:plasma membrane"/>
    <property type="evidence" value="ECO:0007669"/>
    <property type="project" value="UniProtKB-SubCell"/>
</dbReference>
<keyword evidence="8" id="KW-0270">Exopolysaccharide synthesis</keyword>
<dbReference type="GO" id="GO:0004713">
    <property type="term" value="F:protein tyrosine kinase activity"/>
    <property type="evidence" value="ECO:0007669"/>
    <property type="project" value="TreeGrafter"/>
</dbReference>
<dbReference type="InterPro" id="IPR003856">
    <property type="entry name" value="LPS_length_determ_N"/>
</dbReference>
<keyword evidence="4 9" id="KW-0812">Transmembrane</keyword>
<dbReference type="PANTHER" id="PTHR32309:SF13">
    <property type="entry name" value="FERRIC ENTEROBACTIN TRANSPORT PROTEIN FEPE"/>
    <property type="match status" value="1"/>
</dbReference>
<reference evidence="11 12" key="1">
    <citation type="submission" date="2018-11" db="EMBL/GenBank/DDBJ databases">
        <title>Genomic profiling of Staphylococcus species from a Poultry farm system in KwaZulu-Natal, South Africa.</title>
        <authorList>
            <person name="Amoako D.G."/>
            <person name="Somboro A.M."/>
            <person name="Abia A.L.K."/>
            <person name="Bester L.A."/>
            <person name="Essack S.Y."/>
        </authorList>
    </citation>
    <scope>NUCLEOTIDE SEQUENCE [LARGE SCALE GENOMIC DNA]</scope>
    <source>
        <strain evidence="11 12">SA11</strain>
    </source>
</reference>
<feature type="transmembrane region" description="Helical" evidence="9">
    <location>
        <begin position="18"/>
        <end position="40"/>
    </location>
</feature>
<evidence type="ECO:0000256" key="6">
    <source>
        <dbReference type="ARBA" id="ARBA00022989"/>
    </source>
</evidence>